<accession>A0A7Z0IKQ3</accession>
<evidence type="ECO:0000313" key="6">
    <source>
        <dbReference type="EMBL" id="NYI70776.1"/>
    </source>
</evidence>
<dbReference type="RefSeq" id="WP_179444686.1">
    <property type="nucleotide sequence ID" value="NZ_JACBZS010000001.1"/>
</dbReference>
<dbReference type="InterPro" id="IPR000277">
    <property type="entry name" value="Cys/Met-Metab_PyrdxlP-dep_enz"/>
</dbReference>
<dbReference type="EC" id="2.5.1.48" evidence="6"/>
<dbReference type="GO" id="GO:0019346">
    <property type="term" value="P:transsulfuration"/>
    <property type="evidence" value="ECO:0007669"/>
    <property type="project" value="InterPro"/>
</dbReference>
<dbReference type="InterPro" id="IPR015422">
    <property type="entry name" value="PyrdxlP-dep_Trfase_small"/>
</dbReference>
<evidence type="ECO:0000256" key="5">
    <source>
        <dbReference type="RuleBase" id="RU362118"/>
    </source>
</evidence>
<dbReference type="FunFam" id="3.40.640.10:FF:000009">
    <property type="entry name" value="Cystathionine gamma-synthase homolog"/>
    <property type="match status" value="1"/>
</dbReference>
<dbReference type="SUPFAM" id="SSF53383">
    <property type="entry name" value="PLP-dependent transferases"/>
    <property type="match status" value="1"/>
</dbReference>
<dbReference type="PANTHER" id="PTHR11808:SF15">
    <property type="entry name" value="CYSTATHIONINE GAMMA-LYASE"/>
    <property type="match status" value="1"/>
</dbReference>
<keyword evidence="7" id="KW-1185">Reference proteome</keyword>
<evidence type="ECO:0000256" key="3">
    <source>
        <dbReference type="ARBA" id="ARBA00022898"/>
    </source>
</evidence>
<organism evidence="6 7">
    <name type="scientific">Naumannella cuiyingiana</name>
    <dbReference type="NCBI Taxonomy" id="1347891"/>
    <lineage>
        <taxon>Bacteria</taxon>
        <taxon>Bacillati</taxon>
        <taxon>Actinomycetota</taxon>
        <taxon>Actinomycetes</taxon>
        <taxon>Propionibacteriales</taxon>
        <taxon>Propionibacteriaceae</taxon>
        <taxon>Naumannella</taxon>
    </lineage>
</organism>
<reference evidence="6 7" key="1">
    <citation type="submission" date="2020-07" db="EMBL/GenBank/DDBJ databases">
        <title>Sequencing the genomes of 1000 actinobacteria strains.</title>
        <authorList>
            <person name="Klenk H.-P."/>
        </authorList>
    </citation>
    <scope>NUCLEOTIDE SEQUENCE [LARGE SCALE GENOMIC DNA]</scope>
    <source>
        <strain evidence="6 7">DSM 103164</strain>
    </source>
</reference>
<dbReference type="CDD" id="cd00614">
    <property type="entry name" value="CGS_like"/>
    <property type="match status" value="1"/>
</dbReference>
<evidence type="ECO:0000256" key="4">
    <source>
        <dbReference type="PIRSR" id="PIRSR001434-2"/>
    </source>
</evidence>
<sequence>MAYGFNTRALRVPHDPLTGSVVPPIHQTSTYVQDAVGTLRGGYEYSRVANPTRTALQDQLASLEGAAHAYAFPSGLSATDVLLRAVVRPGGRVLLPDDVYGGTYRLLDKVHAGTGIGYAVVNQRDLDAVAAAVAQAPAGSALWLETPTNPMMRVADIAAIAELAAGHGVAVLVDSTMASPYLQQPLALGATAVLHSSTKYLAGHSDVLGGVVATNDDALAEQLGFLANAVGAAPGPMDAWLISRGVKTLGVRMDRHCANARAVAQMLLDHPRVERVHYLGLPDDPGHELAARQMRNFGGMVSFRPAGGAQAAANVAKSTELFTLAESLGGVESLLCVPAQMTHASAQGTELAPPDDLVRLSVGIEDADDLLADLDRALG</sequence>
<dbReference type="Proteomes" id="UP000527616">
    <property type="component" value="Unassembled WGS sequence"/>
</dbReference>
<dbReference type="InterPro" id="IPR015421">
    <property type="entry name" value="PyrdxlP-dep_Trfase_major"/>
</dbReference>
<evidence type="ECO:0000256" key="2">
    <source>
        <dbReference type="ARBA" id="ARBA00009077"/>
    </source>
</evidence>
<proteinExistence type="inferred from homology"/>
<dbReference type="NCBIfam" id="NF005871">
    <property type="entry name" value="PRK07811.1"/>
    <property type="match status" value="1"/>
</dbReference>
<dbReference type="PIRSF" id="PIRSF001434">
    <property type="entry name" value="CGS"/>
    <property type="match status" value="1"/>
</dbReference>
<dbReference type="GO" id="GO:0019343">
    <property type="term" value="P:cysteine biosynthetic process via cystathionine"/>
    <property type="evidence" value="ECO:0007669"/>
    <property type="project" value="TreeGrafter"/>
</dbReference>
<dbReference type="GO" id="GO:0004123">
    <property type="term" value="F:cystathionine gamma-lyase activity"/>
    <property type="evidence" value="ECO:0007669"/>
    <property type="project" value="TreeGrafter"/>
</dbReference>
<dbReference type="Gene3D" id="3.90.1150.10">
    <property type="entry name" value="Aspartate Aminotransferase, domain 1"/>
    <property type="match status" value="1"/>
</dbReference>
<dbReference type="GO" id="GO:0030170">
    <property type="term" value="F:pyridoxal phosphate binding"/>
    <property type="evidence" value="ECO:0007669"/>
    <property type="project" value="InterPro"/>
</dbReference>
<comment type="cofactor">
    <cofactor evidence="1 5">
        <name>pyridoxal 5'-phosphate</name>
        <dbReference type="ChEBI" id="CHEBI:597326"/>
    </cofactor>
</comment>
<protein>
    <submittedName>
        <fullName evidence="6">Cystathionine gamma-synthase</fullName>
        <ecNumber evidence="6">2.5.1.48</ecNumber>
    </submittedName>
</protein>
<name>A0A7Z0IKQ3_9ACTN</name>
<dbReference type="GO" id="GO:0005737">
    <property type="term" value="C:cytoplasm"/>
    <property type="evidence" value="ECO:0007669"/>
    <property type="project" value="TreeGrafter"/>
</dbReference>
<gene>
    <name evidence="6" type="ORF">GGQ54_001336</name>
</gene>
<evidence type="ECO:0000313" key="7">
    <source>
        <dbReference type="Proteomes" id="UP000527616"/>
    </source>
</evidence>
<dbReference type="InterPro" id="IPR015424">
    <property type="entry name" value="PyrdxlP-dep_Trfase"/>
</dbReference>
<dbReference type="Pfam" id="PF01053">
    <property type="entry name" value="Cys_Met_Meta_PP"/>
    <property type="match status" value="1"/>
</dbReference>
<keyword evidence="6" id="KW-0808">Transferase</keyword>
<comment type="caution">
    <text evidence="6">The sequence shown here is derived from an EMBL/GenBank/DDBJ whole genome shotgun (WGS) entry which is preliminary data.</text>
</comment>
<dbReference type="EMBL" id="JACBZS010000001">
    <property type="protein sequence ID" value="NYI70776.1"/>
    <property type="molecule type" value="Genomic_DNA"/>
</dbReference>
<feature type="modified residue" description="N6-(pyridoxal phosphate)lysine" evidence="4">
    <location>
        <position position="199"/>
    </location>
</feature>
<evidence type="ECO:0000256" key="1">
    <source>
        <dbReference type="ARBA" id="ARBA00001933"/>
    </source>
</evidence>
<keyword evidence="3 4" id="KW-0663">Pyridoxal phosphate</keyword>
<dbReference type="AlphaFoldDB" id="A0A7Z0IKQ3"/>
<dbReference type="GO" id="GO:0003962">
    <property type="term" value="F:cystathionine gamma-synthase activity"/>
    <property type="evidence" value="ECO:0007669"/>
    <property type="project" value="UniProtKB-EC"/>
</dbReference>
<comment type="similarity">
    <text evidence="2 5">Belongs to the trans-sulfuration enzymes family.</text>
</comment>
<dbReference type="PANTHER" id="PTHR11808">
    <property type="entry name" value="TRANS-SULFURATION ENZYME FAMILY MEMBER"/>
    <property type="match status" value="1"/>
</dbReference>
<dbReference type="Gene3D" id="3.40.640.10">
    <property type="entry name" value="Type I PLP-dependent aspartate aminotransferase-like (Major domain)"/>
    <property type="match status" value="1"/>
</dbReference>